<feature type="domain" description="Glycosyl transferase family 1" evidence="1">
    <location>
        <begin position="191"/>
        <end position="345"/>
    </location>
</feature>
<evidence type="ECO:0000259" key="1">
    <source>
        <dbReference type="Pfam" id="PF00534"/>
    </source>
</evidence>
<dbReference type="InterPro" id="IPR028098">
    <property type="entry name" value="Glyco_trans_4-like_N"/>
</dbReference>
<dbReference type="Pfam" id="PF13439">
    <property type="entry name" value="Glyco_transf_4"/>
    <property type="match status" value="1"/>
</dbReference>
<dbReference type="RefSeq" id="WP_264850646.1">
    <property type="nucleotide sequence ID" value="NZ_BRXR01000001.1"/>
</dbReference>
<reference evidence="3 4" key="1">
    <citation type="journal article" date="2024" name="Int. J. Syst. Evol. Microbiol.">
        <title>Clostridium omnivorum sp. nov., isolated from anoxic soil under the treatment of reductive soil disinfestation.</title>
        <authorList>
            <person name="Ueki A."/>
            <person name="Tonouchi A."/>
            <person name="Kaku N."/>
            <person name="Honma S."/>
            <person name="Ueki K."/>
        </authorList>
    </citation>
    <scope>NUCLEOTIDE SEQUENCE [LARGE SCALE GENOMIC DNA]</scope>
    <source>
        <strain evidence="3 4">E14</strain>
    </source>
</reference>
<name>A0ABQ5N7Z2_9CLOT</name>
<dbReference type="Proteomes" id="UP001208567">
    <property type="component" value="Unassembled WGS sequence"/>
</dbReference>
<dbReference type="InterPro" id="IPR001296">
    <property type="entry name" value="Glyco_trans_1"/>
</dbReference>
<dbReference type="CDD" id="cd03811">
    <property type="entry name" value="GT4_GT28_WabH-like"/>
    <property type="match status" value="1"/>
</dbReference>
<evidence type="ECO:0000313" key="4">
    <source>
        <dbReference type="Proteomes" id="UP001208567"/>
    </source>
</evidence>
<proteinExistence type="predicted"/>
<protein>
    <submittedName>
        <fullName evidence="3">Glycosyltransferase</fullName>
    </submittedName>
</protein>
<dbReference type="PANTHER" id="PTHR12526">
    <property type="entry name" value="GLYCOSYLTRANSFERASE"/>
    <property type="match status" value="1"/>
</dbReference>
<dbReference type="PANTHER" id="PTHR12526:SF630">
    <property type="entry name" value="GLYCOSYLTRANSFERASE"/>
    <property type="match status" value="1"/>
</dbReference>
<organism evidence="3 4">
    <name type="scientific">Clostridium omnivorum</name>
    <dbReference type="NCBI Taxonomy" id="1604902"/>
    <lineage>
        <taxon>Bacteria</taxon>
        <taxon>Bacillati</taxon>
        <taxon>Bacillota</taxon>
        <taxon>Clostridia</taxon>
        <taxon>Eubacteriales</taxon>
        <taxon>Clostridiaceae</taxon>
        <taxon>Clostridium</taxon>
    </lineage>
</organism>
<feature type="domain" description="Glycosyltransferase subfamily 4-like N-terminal" evidence="2">
    <location>
        <begin position="15"/>
        <end position="173"/>
    </location>
</feature>
<dbReference type="Gene3D" id="3.40.50.2000">
    <property type="entry name" value="Glycogen Phosphorylase B"/>
    <property type="match status" value="2"/>
</dbReference>
<evidence type="ECO:0000259" key="2">
    <source>
        <dbReference type="Pfam" id="PF13439"/>
    </source>
</evidence>
<dbReference type="EMBL" id="BRXR01000001">
    <property type="protein sequence ID" value="GLC31363.1"/>
    <property type="molecule type" value="Genomic_DNA"/>
</dbReference>
<sequence>MKKVAFFIPDLGGAGAERVVSNLTQALAERGYDIFLILYNQSDVAYPFGGKLLTIDGRSNSILYKNKILKFLYRTYKLKMLKHKYKFDFVISFLENPDFQNILTKGKEKVYISVRNYASKSYSKSKKFISKLLYRRADKIIAVSEGVKEDLINNFLIQERKIKVIYNPYDLEKINLLAQEAIEGKFQDIFNKKCILNTGRLTRQKGQWHLIRVFSYVCNEFSDVELVFQGEGPLLEKLKRLAESLGIIDRVHFIGFQSNPFKFMKSSYIYALTSLYEGFPNTLVEAMICGLPAISVNCKSGPKEILLRTKDSTDESYGILLEEFQQNEDIEGLILSEEEKKMAARICQLLRNNEEYQIYRAKSIERSKDFRLTKIIEEWRKIL</sequence>
<dbReference type="SUPFAM" id="SSF53756">
    <property type="entry name" value="UDP-Glycosyltransferase/glycogen phosphorylase"/>
    <property type="match status" value="1"/>
</dbReference>
<dbReference type="Pfam" id="PF00534">
    <property type="entry name" value="Glycos_transf_1"/>
    <property type="match status" value="1"/>
</dbReference>
<accession>A0ABQ5N7Z2</accession>
<comment type="caution">
    <text evidence="3">The sequence shown here is derived from an EMBL/GenBank/DDBJ whole genome shotgun (WGS) entry which is preliminary data.</text>
</comment>
<gene>
    <name evidence="3" type="ORF">bsdE14_27730</name>
</gene>
<keyword evidence="4" id="KW-1185">Reference proteome</keyword>
<evidence type="ECO:0000313" key="3">
    <source>
        <dbReference type="EMBL" id="GLC31363.1"/>
    </source>
</evidence>